<reference evidence="1 2" key="1">
    <citation type="submission" date="2010-10" db="EMBL/GenBank/DDBJ databases">
        <title>Complete sequence of Frankia sp. EuI1c.</title>
        <authorList>
            <consortium name="US DOE Joint Genome Institute"/>
            <person name="Lucas S."/>
            <person name="Copeland A."/>
            <person name="Lapidus A."/>
            <person name="Cheng J.-F."/>
            <person name="Bruce D."/>
            <person name="Goodwin L."/>
            <person name="Pitluck S."/>
            <person name="Chertkov O."/>
            <person name="Detter J.C."/>
            <person name="Han C."/>
            <person name="Tapia R."/>
            <person name="Land M."/>
            <person name="Hauser L."/>
            <person name="Jeffries C."/>
            <person name="Kyrpides N."/>
            <person name="Ivanova N."/>
            <person name="Mikhailova N."/>
            <person name="Beauchemin N."/>
            <person name="Sen A."/>
            <person name="Sur S.A."/>
            <person name="Gtari M."/>
            <person name="Wall L."/>
            <person name="Tisa L."/>
            <person name="Woyke T."/>
        </authorList>
    </citation>
    <scope>NUCLEOTIDE SEQUENCE [LARGE SCALE GENOMIC DNA]</scope>
    <source>
        <strain evidence="2">DSM 45817 / CECT 9037 / EuI1c</strain>
    </source>
</reference>
<sequence length="174" mass="20048">MDDVFRTYLDPAFRYEWSRGPARVASRAEALRGGLNCVALAHLVLQDLFGHRLPASLRSLEMFRDRAHFEPVPAQARPRAGDLVWFGVADPPVPPEEFVPRYRDGELLNFRDFAVNHVAIHTGDRVGDDFLLLHASSTEGTNALWPLRRFADYPRYARTYGIRRLRAPLRRHER</sequence>
<dbReference type="KEGG" id="fri:FraEuI1c_1938"/>
<keyword evidence="2" id="KW-1185">Reference proteome</keyword>
<proteinExistence type="predicted"/>
<accession>E3ITU1</accession>
<gene>
    <name evidence="1" type="ordered locus">FraEuI1c_1938</name>
</gene>
<protein>
    <recommendedName>
        <fullName evidence="3">NlpC/P60 domain-containing protein</fullName>
    </recommendedName>
</protein>
<evidence type="ECO:0000313" key="2">
    <source>
        <dbReference type="Proteomes" id="UP000002484"/>
    </source>
</evidence>
<organism evidence="1 2">
    <name type="scientific">Pseudofrankia inefficax (strain DSM 45817 / CECT 9037 / DDB 130130 / EuI1c)</name>
    <name type="common">Frankia inefficax</name>
    <dbReference type="NCBI Taxonomy" id="298654"/>
    <lineage>
        <taxon>Bacteria</taxon>
        <taxon>Bacillati</taxon>
        <taxon>Actinomycetota</taxon>
        <taxon>Actinomycetes</taxon>
        <taxon>Frankiales</taxon>
        <taxon>Frankiaceae</taxon>
        <taxon>Pseudofrankia</taxon>
    </lineage>
</organism>
<dbReference type="AlphaFoldDB" id="E3ITU1"/>
<evidence type="ECO:0008006" key="3">
    <source>
        <dbReference type="Google" id="ProtNLM"/>
    </source>
</evidence>
<dbReference type="OrthoDB" id="3210936at2"/>
<dbReference type="Gene3D" id="3.90.1720.10">
    <property type="entry name" value="endopeptidase domain like (from Nostoc punctiforme)"/>
    <property type="match status" value="1"/>
</dbReference>
<dbReference type="HOGENOM" id="CLU_1537858_0_0_11"/>
<dbReference type="RefSeq" id="WP_013423107.1">
    <property type="nucleotide sequence ID" value="NC_014666.1"/>
</dbReference>
<evidence type="ECO:0000313" key="1">
    <source>
        <dbReference type="EMBL" id="ADP79988.1"/>
    </source>
</evidence>
<dbReference type="Proteomes" id="UP000002484">
    <property type="component" value="Chromosome"/>
</dbReference>
<dbReference type="InParanoid" id="E3ITU1"/>
<name>E3ITU1_PSEI1</name>
<dbReference type="EMBL" id="CP002299">
    <property type="protein sequence ID" value="ADP79988.1"/>
    <property type="molecule type" value="Genomic_DNA"/>
</dbReference>